<dbReference type="Proteomes" id="UP000559256">
    <property type="component" value="Unassembled WGS sequence"/>
</dbReference>
<dbReference type="EMBL" id="JAACJM010000238">
    <property type="protein sequence ID" value="KAF5335615.1"/>
    <property type="molecule type" value="Genomic_DNA"/>
</dbReference>
<proteinExistence type="predicted"/>
<keyword evidence="8" id="KW-1185">Reference proteome</keyword>
<evidence type="ECO:0000256" key="2">
    <source>
        <dbReference type="ARBA" id="ARBA00022679"/>
    </source>
</evidence>
<keyword evidence="1" id="KW-0723">Serine/threonine-protein kinase</keyword>
<accession>A0A8H5C5R0</accession>
<dbReference type="InterPro" id="IPR011009">
    <property type="entry name" value="Kinase-like_dom_sf"/>
</dbReference>
<keyword evidence="4" id="KW-0418">Kinase</keyword>
<feature type="domain" description="Alpha-type protein kinase" evidence="6">
    <location>
        <begin position="1"/>
        <end position="201"/>
    </location>
</feature>
<dbReference type="Pfam" id="PF02816">
    <property type="entry name" value="Alpha_kinase"/>
    <property type="match status" value="1"/>
</dbReference>
<dbReference type="Gene3D" id="3.20.200.10">
    <property type="entry name" value="MHCK/EF2 kinase"/>
    <property type="match status" value="1"/>
</dbReference>
<protein>
    <recommendedName>
        <fullName evidence="6">Alpha-type protein kinase domain-containing protein</fullName>
    </recommendedName>
</protein>
<dbReference type="InterPro" id="IPR004166">
    <property type="entry name" value="a-kinase_dom"/>
</dbReference>
<dbReference type="SUPFAM" id="SSF56112">
    <property type="entry name" value="Protein kinase-like (PK-like)"/>
    <property type="match status" value="1"/>
</dbReference>
<dbReference type="InterPro" id="IPR051852">
    <property type="entry name" value="Alpha-type_PK"/>
</dbReference>
<dbReference type="OrthoDB" id="301415at2759"/>
<evidence type="ECO:0000313" key="7">
    <source>
        <dbReference type="EMBL" id="KAF5335615.1"/>
    </source>
</evidence>
<dbReference type="AlphaFoldDB" id="A0A8H5C5R0"/>
<dbReference type="GO" id="GO:0031037">
    <property type="term" value="P:myosin II filament disassembly"/>
    <property type="evidence" value="ECO:0007669"/>
    <property type="project" value="TreeGrafter"/>
</dbReference>
<evidence type="ECO:0000313" key="8">
    <source>
        <dbReference type="Proteomes" id="UP000559256"/>
    </source>
</evidence>
<sequence>MNWVGSQTMAPCVYSKKWWFLLFMDEGSTGSEDDKETEEGSFVVVVLLDLICNIHGKASPASGVDDQDIFLNKMPDNDNETAGSVDQNIWSVAWLLEKKCSKSYTKWSSTNIHPSNNKNKVGNVLNAFAHFFYQESQKTMVIADLQTSTLGNKKVLFDMMFHTEDGGSGVGDHGEQGITIFLTAHECIEGGRCELLELDSLTELD</sequence>
<gene>
    <name evidence="7" type="ORF">D9758_014784</name>
</gene>
<evidence type="ECO:0000256" key="1">
    <source>
        <dbReference type="ARBA" id="ARBA00022527"/>
    </source>
</evidence>
<dbReference type="PROSITE" id="PS51158">
    <property type="entry name" value="ALPHA_KINASE"/>
    <property type="match status" value="1"/>
</dbReference>
<evidence type="ECO:0000256" key="5">
    <source>
        <dbReference type="ARBA" id="ARBA00022840"/>
    </source>
</evidence>
<dbReference type="GO" id="GO:0004674">
    <property type="term" value="F:protein serine/threonine kinase activity"/>
    <property type="evidence" value="ECO:0007669"/>
    <property type="project" value="UniProtKB-KW"/>
</dbReference>
<reference evidence="7 8" key="1">
    <citation type="journal article" date="2020" name="ISME J.">
        <title>Uncovering the hidden diversity of litter-decomposition mechanisms in mushroom-forming fungi.</title>
        <authorList>
            <person name="Floudas D."/>
            <person name="Bentzer J."/>
            <person name="Ahren D."/>
            <person name="Johansson T."/>
            <person name="Persson P."/>
            <person name="Tunlid A."/>
        </authorList>
    </citation>
    <scope>NUCLEOTIDE SEQUENCE [LARGE SCALE GENOMIC DNA]</scope>
    <source>
        <strain evidence="7 8">CBS 291.85</strain>
    </source>
</reference>
<dbReference type="CDD" id="cd04515">
    <property type="entry name" value="Alpha_kinase"/>
    <property type="match status" value="1"/>
</dbReference>
<evidence type="ECO:0000259" key="6">
    <source>
        <dbReference type="PROSITE" id="PS51158"/>
    </source>
</evidence>
<dbReference type="GO" id="GO:0005524">
    <property type="term" value="F:ATP binding"/>
    <property type="evidence" value="ECO:0007669"/>
    <property type="project" value="UniProtKB-KW"/>
</dbReference>
<comment type="caution">
    <text evidence="7">The sequence shown here is derived from an EMBL/GenBank/DDBJ whole genome shotgun (WGS) entry which is preliminary data.</text>
</comment>
<name>A0A8H5C5R0_9AGAR</name>
<keyword evidence="5" id="KW-0067">ATP-binding</keyword>
<evidence type="ECO:0000256" key="3">
    <source>
        <dbReference type="ARBA" id="ARBA00022741"/>
    </source>
</evidence>
<organism evidence="7 8">
    <name type="scientific">Tetrapyrgos nigripes</name>
    <dbReference type="NCBI Taxonomy" id="182062"/>
    <lineage>
        <taxon>Eukaryota</taxon>
        <taxon>Fungi</taxon>
        <taxon>Dikarya</taxon>
        <taxon>Basidiomycota</taxon>
        <taxon>Agaricomycotina</taxon>
        <taxon>Agaricomycetes</taxon>
        <taxon>Agaricomycetidae</taxon>
        <taxon>Agaricales</taxon>
        <taxon>Marasmiineae</taxon>
        <taxon>Marasmiaceae</taxon>
        <taxon>Tetrapyrgos</taxon>
    </lineage>
</organism>
<keyword evidence="2" id="KW-0808">Transferase</keyword>
<keyword evidence="3" id="KW-0547">Nucleotide-binding</keyword>
<evidence type="ECO:0000256" key="4">
    <source>
        <dbReference type="ARBA" id="ARBA00022777"/>
    </source>
</evidence>
<dbReference type="GO" id="GO:1903013">
    <property type="term" value="P:response to differentiation-inducing factor 1"/>
    <property type="evidence" value="ECO:0007669"/>
    <property type="project" value="TreeGrafter"/>
</dbReference>
<dbReference type="PANTHER" id="PTHR45992">
    <property type="entry name" value="EUKARYOTIC ELONGATION FACTOR 2 KINASE-RELATED"/>
    <property type="match status" value="1"/>
</dbReference>
<dbReference type="PANTHER" id="PTHR45992:SF2">
    <property type="entry name" value="EUKARYOTIC ELONGATION FACTOR 2 KINASE"/>
    <property type="match status" value="1"/>
</dbReference>